<reference evidence="3 4" key="2">
    <citation type="journal article" date="2015" name="Eukaryot. Cell">
        <title>Genetic mapping reveals that sinefungin resistance in Toxoplasma gondii is controlled by a putative amino acid transporter locus that can be used as a negative selectable marker.</title>
        <authorList>
            <person name="Behnke M.S."/>
            <person name="Khan A."/>
            <person name="Sibley L.D."/>
        </authorList>
    </citation>
    <scope>NUCLEOTIDE SEQUENCE [LARGE SCALE GENOMIC DNA]</scope>
    <source>
        <strain evidence="3 4">VAND</strain>
    </source>
</reference>
<feature type="transmembrane region" description="Helical" evidence="2">
    <location>
        <begin position="2522"/>
        <end position="2543"/>
    </location>
</feature>
<feature type="transmembrane region" description="Helical" evidence="2">
    <location>
        <begin position="236"/>
        <end position="255"/>
    </location>
</feature>
<feature type="compositionally biased region" description="Basic and acidic residues" evidence="1">
    <location>
        <begin position="2332"/>
        <end position="2345"/>
    </location>
</feature>
<feature type="compositionally biased region" description="Polar residues" evidence="1">
    <location>
        <begin position="1977"/>
        <end position="1994"/>
    </location>
</feature>
<feature type="compositionally biased region" description="Low complexity" evidence="1">
    <location>
        <begin position="2004"/>
        <end position="2015"/>
    </location>
</feature>
<feature type="transmembrane region" description="Helical" evidence="2">
    <location>
        <begin position="70"/>
        <end position="94"/>
    </location>
</feature>
<feature type="transmembrane region" description="Helical" evidence="2">
    <location>
        <begin position="267"/>
        <end position="289"/>
    </location>
</feature>
<feature type="compositionally biased region" description="Low complexity" evidence="1">
    <location>
        <begin position="1094"/>
        <end position="1114"/>
    </location>
</feature>
<evidence type="ECO:0000313" key="3">
    <source>
        <dbReference type="EMBL" id="KFH02599.1"/>
    </source>
</evidence>
<keyword evidence="2 3" id="KW-0812">Transmembrane</keyword>
<feature type="region of interest" description="Disordered" evidence="1">
    <location>
        <begin position="1769"/>
        <end position="1811"/>
    </location>
</feature>
<sequence length="2548" mass="274205">MRDGPLGERLLPPLASPECASGVHTPQRSVDECSEAPAFLRREFFGTSAARQRVLEQHRRRAKKFYGSRTIGETGSFVYLVNQIFGASLVAVPYVFKASGFVPCLLSNAFTCAVAAFAALMLLRAMTMIKGNYAFQQRVEYAACIAYFLGKKRAGLVQVSFYFAMQAMNVASIVVVSQAIDQLLILFGGYTAGLQVLDTPGFRLYDATEYAQYSGVYLSSAASAGAASSDSASPPLSFSITLGYLICACICIPLSSCSMEENMTVQYVSFAFLLCSIFVMSLSAGLKLWGATAPLQLLSTEVSPVSPSPLLDPGPVAPFAAVSPPRLSLTAFDEASLSALGNADAGALLGTEVDEPPRLAIDDADLLWQGTVNLSEAADGRVSPLASSTSHASFFLSPLSSALSSDPSSPSSSLPVFSSSALSASASLSLEAEGTAESDGNAGDTPGPSDEGRFDQRRWRAPLRSSAVSSLAKKRRKTRKERAERGYSGAVETGEGEDAAEPGKQSAAFLPRLSPLERLTSARSTYLDLATSPDISPSSPSSPSPSSPSSPSPSSSPSPLSSPAPPSPPSSPSPSSPSSSPGSFMSFGGEAEETDASWFSSLWARLLPSEKQSAETHRDKGDTGLGARGDTKETEETAETQFKSFGASPFGERRYGQLFSTFIAGYSYVTVVPCWANEMTAEVRVERAIWVSSAFCCVTYFFFGLLLAAAYPALNSDNVLQEMLRDPATPLAARIAVYVFDLFTILPGILVYCIATRYNLVNSGFCTKHDAFWIGVVAPFAVSWLLMNDAYFSGLFTWSSLFFSLMCNFIAPIGVYILACKKLPPLQRNLQGKRGKVLFSPHLRRNVQGARDQATSADQVRRSLLQWLRSTLQEEAQTGEVDPQLLHLLLSPSTVPELDAPSAPALSGDALHADLSPFGRDLLSESLLSHPRCAWLHEEAATAAVAAAALQMRDGGLPTLAAYSVQPSAELRLRSGSPPSSEEGNRASLGSSPQAPSRASSALLSGRTTPVSLWVETGSVAASRSVSRSRATPVSRLHACLPSRHAANVQGRVEQRGETQDDLRNGAVEDVRHETQAETGGAIRGGWASEGRVSPLSPLSPLSQRPSLRRLSSQIRTPPTSRGPAARSTRDKLAVFSRASSPWSVRSPERRAARDAAGQRTLEEVDQRLRRHLVAQANEAAATQRDGEEARVGIGSEASRTASWATFSRERSRKQSLASELFWSPQRRSTRPTFSPLSERRESLERRSPDTLHELQTVSAPGAPRSRRPSIHFAHRVLRGTGSTLFRLLSEDGAKREASSLDEDSVVISGFPTLNPGPTALGSTGLARRVRELEEPEVAACVTRDVDDDAAAIRAQLELPKLLLQHADEVERNVWLMPFGDEDLAPRGRARRQSLSATGEARLDAGWSEEAEGTSRRGRPPKASDGVRLRPEHGEDLRYAAGSSTCGEADRRDSVGSSAAREGSGNSVSARATVAKKTRFPDEDPGALRAPEEPSDARETYRERITVARTTETPAVGTGSSVPTQGPQVPRETRGPEETREQELFAPEESQVSPASGAFEATSRDPGIGLSTPAWRCGFEAPSPPQETRESKLGDSRPWGVGSHLDSPARSRETVFGSLQGPSSGVSPRGPSPQSRPRLRSARSHCVAPEAPSEAAVRRAQSCFLEAQSGGPPRPFAHCRLGREGEDFHASFLRGASWRDRVYARGCLGRRGTRLASGPGTASLLLPQDNAVETLGIGKRGRDILLQQQEQWIQQRLALLSHTSAPSPEGSLGLGSVGLGSQGGSRNRVSPVSPVSLQRQSLSRSLSSPSPISDFSEAFLAVEGLEAPLLLRQLKERRKAGVEAEKERRKPSFAATLATFAARPFLARGLTLGDPLGDMRGEIYDRRDTVRDNLEGRALLRRSVSVHEPAKPSSSPWEGERRGFKRGFSARQICVKTPGRVERLAAVFNRETGLEKRETPVVREAATELEEGDSDGSEQTPRDSSSGRCDSRNGSFLEGERSSRVSSCSLYSSPRETVEDARDAEFSRSRVSPDSRADSSVSEDAFALPGDSSFSYPSSLFYSPRSSRTEASPAKALPSVCPLAAPFQDRTSDSAASSAFFSCSSCSPGETQEASHRTKDSEATVRGALNDGDTLMASPVSYPNGSASLVEGEGPRRTAARQAGGQGALEPHGKQALARGQSRWSGEQTTQEREGCLSPRVASETRDVETSSGETLKISEAERGETTVKFSVAETEKRETPSVVAPRDIRRLDILSPATSLSSRQVSPPRGSSEGSQGRTQGLDAEPFSWDESSASVSAPAAAPPKASHRLYRTLAGQDWQTKQAPLLAQCHREEANRKDGSEVEMRDDESGERVARPQSGNRVRYALETQGEASGEEHRPREEARSERMRLCFDETKKPGETAEKPKPFVQRRRGKPKTLCVKAWGPARGKTDASDEAHEDRDEDRDGPGSDKREEGQDSKGSRDVYSSLPTIQVTFADDQEVSGYEDALAVDEDFLTGDLLPIKIHVYPTAFLRNIHIELSVLILTSLLLCAFASLLYQVVWGEGN</sequence>
<feature type="transmembrane region" description="Helical" evidence="2">
    <location>
        <begin position="688"/>
        <end position="711"/>
    </location>
</feature>
<feature type="compositionally biased region" description="Low complexity" evidence="1">
    <location>
        <begin position="1621"/>
        <end position="1636"/>
    </location>
</feature>
<name>A0A086PQG7_TOXGO</name>
<comment type="caution">
    <text evidence="3">The sequence shown here is derived from an EMBL/GenBank/DDBJ whole genome shotgun (WGS) entry which is preliminary data.</text>
</comment>
<feature type="compositionally biased region" description="Gly residues" evidence="1">
    <location>
        <begin position="1772"/>
        <end position="1783"/>
    </location>
</feature>
<dbReference type="Proteomes" id="UP000028840">
    <property type="component" value="Unassembled WGS sequence"/>
</dbReference>
<feature type="compositionally biased region" description="Basic and acidic residues" evidence="1">
    <location>
        <begin position="1531"/>
        <end position="1543"/>
    </location>
</feature>
<feature type="region of interest" description="Disordered" evidence="1">
    <location>
        <begin position="610"/>
        <end position="643"/>
    </location>
</feature>
<feature type="compositionally biased region" description="Basic and acidic residues" evidence="1">
    <location>
        <begin position="1490"/>
        <end position="1506"/>
    </location>
</feature>
<feature type="transmembrane region" description="Helical" evidence="2">
    <location>
        <begin position="799"/>
        <end position="819"/>
    </location>
</feature>
<organism evidence="3 4">
    <name type="scientific">Toxoplasma gondii VAND</name>
    <dbReference type="NCBI Taxonomy" id="933077"/>
    <lineage>
        <taxon>Eukaryota</taxon>
        <taxon>Sar</taxon>
        <taxon>Alveolata</taxon>
        <taxon>Apicomplexa</taxon>
        <taxon>Conoidasida</taxon>
        <taxon>Coccidia</taxon>
        <taxon>Eucoccidiorida</taxon>
        <taxon>Eimeriorina</taxon>
        <taxon>Sarcocystidae</taxon>
        <taxon>Toxoplasma</taxon>
    </lineage>
</organism>
<evidence type="ECO:0000256" key="2">
    <source>
        <dbReference type="SAM" id="Phobius"/>
    </source>
</evidence>
<feature type="transmembrane region" description="Helical" evidence="2">
    <location>
        <begin position="658"/>
        <end position="676"/>
    </location>
</feature>
<feature type="region of interest" description="Disordered" evidence="1">
    <location>
        <begin position="2099"/>
        <end position="2310"/>
    </location>
</feature>
<gene>
    <name evidence="3" type="ORF">TGVAND_305470</name>
</gene>
<feature type="compositionally biased region" description="Low complexity" evidence="1">
    <location>
        <begin position="990"/>
        <end position="1004"/>
    </location>
</feature>
<feature type="region of interest" description="Disordered" evidence="1">
    <location>
        <begin position="2332"/>
        <end position="2467"/>
    </location>
</feature>
<protein>
    <submittedName>
        <fullName evidence="3">Putative transmembrane protein</fullName>
    </submittedName>
</protein>
<feature type="region of interest" description="Disordered" evidence="1">
    <location>
        <begin position="1954"/>
        <end position="2076"/>
    </location>
</feature>
<dbReference type="EMBL" id="AEYJ02001380">
    <property type="protein sequence ID" value="KFH02599.1"/>
    <property type="molecule type" value="Genomic_DNA"/>
</dbReference>
<feature type="compositionally biased region" description="Low complexity" evidence="1">
    <location>
        <begin position="2293"/>
        <end position="2306"/>
    </location>
</feature>
<proteinExistence type="predicted"/>
<feature type="region of interest" description="Disordered" evidence="1">
    <location>
        <begin position="428"/>
        <end position="589"/>
    </location>
</feature>
<dbReference type="VEuPathDB" id="ToxoDB:TGVAND_305470"/>
<feature type="transmembrane region" description="Helical" evidence="2">
    <location>
        <begin position="731"/>
        <end position="758"/>
    </location>
</feature>
<feature type="compositionally biased region" description="Basic and acidic residues" evidence="1">
    <location>
        <begin position="1238"/>
        <end position="1253"/>
    </location>
</feature>
<dbReference type="OrthoDB" id="332166at2759"/>
<feature type="compositionally biased region" description="Polar residues" evidence="1">
    <location>
        <begin position="2257"/>
        <end position="2266"/>
    </location>
</feature>
<reference evidence="3 4" key="1">
    <citation type="submission" date="2014-08" db="EMBL/GenBank/DDBJ databases">
        <authorList>
            <person name="Sibley D."/>
            <person name="Venepally P."/>
            <person name="Karamycheva S."/>
            <person name="Hadjithomas M."/>
            <person name="Khan A."/>
            <person name="Brunk B."/>
            <person name="Roos D."/>
            <person name="Caler E."/>
            <person name="Lorenzi H."/>
        </authorList>
    </citation>
    <scope>NUCLEOTIDE SEQUENCE [LARGE SCALE GENOMIC DNA]</scope>
    <source>
        <strain evidence="3 4">VAND</strain>
    </source>
</reference>
<keyword evidence="2" id="KW-1133">Transmembrane helix</keyword>
<feature type="compositionally biased region" description="Basic and acidic residues" evidence="1">
    <location>
        <begin position="2376"/>
        <end position="2408"/>
    </location>
</feature>
<feature type="region of interest" description="Disordered" evidence="1">
    <location>
        <begin position="1042"/>
        <end position="1161"/>
    </location>
</feature>
<feature type="compositionally biased region" description="Basic and acidic residues" evidence="1">
    <location>
        <begin position="2113"/>
        <end position="2123"/>
    </location>
</feature>
<feature type="compositionally biased region" description="Basic and acidic residues" evidence="1">
    <location>
        <begin position="1425"/>
        <end position="1438"/>
    </location>
</feature>
<feature type="compositionally biased region" description="Basic and acidic residues" evidence="1">
    <location>
        <begin position="2016"/>
        <end position="2037"/>
    </location>
</feature>
<feature type="compositionally biased region" description="Basic and acidic residues" evidence="1">
    <location>
        <begin position="1053"/>
        <end position="1076"/>
    </location>
</feature>
<feature type="region of interest" description="Disordered" evidence="1">
    <location>
        <begin position="971"/>
        <end position="1004"/>
    </location>
</feature>
<feature type="compositionally biased region" description="Polar residues" evidence="1">
    <location>
        <begin position="1508"/>
        <end position="1527"/>
    </location>
</feature>
<feature type="compositionally biased region" description="Basic and acidic residues" evidence="1">
    <location>
        <begin position="612"/>
        <end position="622"/>
    </location>
</feature>
<feature type="region of interest" description="Disordered" evidence="1">
    <location>
        <begin position="1178"/>
        <end position="1207"/>
    </location>
</feature>
<dbReference type="PANTHER" id="PTHR16189:SF3">
    <property type="entry name" value="AMINO ACID TRANSPORTER TRANSMEMBRANE DOMAIN-CONTAINING PROTEIN"/>
    <property type="match status" value="1"/>
</dbReference>
<dbReference type="PANTHER" id="PTHR16189">
    <property type="entry name" value="TRANSMEMBRANE PROTEIN 104-RELATED"/>
    <property type="match status" value="1"/>
</dbReference>
<feature type="compositionally biased region" description="Acidic residues" evidence="1">
    <location>
        <begin position="1967"/>
        <end position="1976"/>
    </location>
</feature>
<feature type="compositionally biased region" description="Pro residues" evidence="1">
    <location>
        <begin position="540"/>
        <end position="575"/>
    </location>
</feature>
<feature type="transmembrane region" description="Helical" evidence="2">
    <location>
        <begin position="100"/>
        <end position="123"/>
    </location>
</feature>
<feature type="region of interest" description="Disordered" evidence="1">
    <location>
        <begin position="1224"/>
        <end position="1253"/>
    </location>
</feature>
<evidence type="ECO:0000256" key="1">
    <source>
        <dbReference type="SAM" id="MobiDB-lite"/>
    </source>
</evidence>
<keyword evidence="2" id="KW-0472">Membrane</keyword>
<feature type="compositionally biased region" description="Low complexity" evidence="1">
    <location>
        <begin position="2052"/>
        <end position="2066"/>
    </location>
</feature>
<feature type="region of interest" description="Disordered" evidence="1">
    <location>
        <begin position="1381"/>
        <end position="1644"/>
    </location>
</feature>
<feature type="compositionally biased region" description="Basic and acidic residues" evidence="1">
    <location>
        <begin position="2217"/>
        <end position="2226"/>
    </location>
</feature>
<feature type="compositionally biased region" description="Basic and acidic residues" evidence="1">
    <location>
        <begin position="2431"/>
        <end position="2465"/>
    </location>
</feature>
<feature type="compositionally biased region" description="Low complexity" evidence="1">
    <location>
        <begin position="1789"/>
        <end position="1811"/>
    </location>
</feature>
<evidence type="ECO:0000313" key="4">
    <source>
        <dbReference type="Proteomes" id="UP000028840"/>
    </source>
</evidence>
<accession>A0A086PQG7</accession>